<dbReference type="SUPFAM" id="SSF53474">
    <property type="entry name" value="alpha/beta-Hydrolases"/>
    <property type="match status" value="1"/>
</dbReference>
<evidence type="ECO:0000259" key="2">
    <source>
        <dbReference type="Pfam" id="PF00561"/>
    </source>
</evidence>
<feature type="domain" description="AB hydrolase-1" evidence="2">
    <location>
        <begin position="85"/>
        <end position="189"/>
    </location>
</feature>
<dbReference type="InterPro" id="IPR000073">
    <property type="entry name" value="AB_hydrolase_1"/>
</dbReference>
<sequence>MLSLWLYHIFSLYLSLILSLFSATRSIAQDLLNVKRVYIFVPLVDILLSLYFRFCGLSPLTVDLDEQTVMHFWIANHRRCNKPDLVLVHGNGGNSRWQFLNQVGSLSKSFNLYIPDLLFFGRSKTTRLDRSDALQAECVSEGLKRLGVERCAVFGVSYGGYVAYRMAEMHQQMVENVVIVSSGVCCAEDQKGSQLKKIKMEVVDLLVPKKPQDLRSLAKMSFYKYDPFKWIPDYFLQEFIDGDLNLDLYEKRDCDH</sequence>
<dbReference type="InterPro" id="IPR029058">
    <property type="entry name" value="AB_hydrolase_fold"/>
</dbReference>
<dbReference type="PANTHER" id="PTHR43139:SF37">
    <property type="entry name" value="ALPHA_BETA-HYDROLASES SUPERFAMILY PROTEIN"/>
    <property type="match status" value="1"/>
</dbReference>
<dbReference type="InterPro" id="IPR052370">
    <property type="entry name" value="Meta-cleavage_hydrolase"/>
</dbReference>
<dbReference type="Proteomes" id="UP001370490">
    <property type="component" value="Unassembled WGS sequence"/>
</dbReference>
<accession>A0AAN8UAM1</accession>
<proteinExistence type="predicted"/>
<keyword evidence="4" id="KW-1185">Reference proteome</keyword>
<evidence type="ECO:0000313" key="3">
    <source>
        <dbReference type="EMBL" id="KAK6911855.1"/>
    </source>
</evidence>
<dbReference type="EMBL" id="JBAMMX010000028">
    <property type="protein sequence ID" value="KAK6911855.1"/>
    <property type="molecule type" value="Genomic_DNA"/>
</dbReference>
<dbReference type="Pfam" id="PF00561">
    <property type="entry name" value="Abhydrolase_1"/>
    <property type="match status" value="1"/>
</dbReference>
<gene>
    <name evidence="3" type="ORF">RJ641_023948</name>
</gene>
<evidence type="ECO:0000256" key="1">
    <source>
        <dbReference type="SAM" id="Phobius"/>
    </source>
</evidence>
<feature type="transmembrane region" description="Helical" evidence="1">
    <location>
        <begin position="36"/>
        <end position="54"/>
    </location>
</feature>
<protein>
    <submittedName>
        <fullName evidence="3">Alpha/beta hydrolase fold-1</fullName>
    </submittedName>
</protein>
<keyword evidence="1" id="KW-0472">Membrane</keyword>
<organism evidence="3 4">
    <name type="scientific">Dillenia turbinata</name>
    <dbReference type="NCBI Taxonomy" id="194707"/>
    <lineage>
        <taxon>Eukaryota</taxon>
        <taxon>Viridiplantae</taxon>
        <taxon>Streptophyta</taxon>
        <taxon>Embryophyta</taxon>
        <taxon>Tracheophyta</taxon>
        <taxon>Spermatophyta</taxon>
        <taxon>Magnoliopsida</taxon>
        <taxon>eudicotyledons</taxon>
        <taxon>Gunneridae</taxon>
        <taxon>Pentapetalae</taxon>
        <taxon>Dilleniales</taxon>
        <taxon>Dilleniaceae</taxon>
        <taxon>Dillenia</taxon>
    </lineage>
</organism>
<dbReference type="AlphaFoldDB" id="A0AAN8UAM1"/>
<feature type="transmembrane region" description="Helical" evidence="1">
    <location>
        <begin position="6"/>
        <end position="24"/>
    </location>
</feature>
<reference evidence="3 4" key="1">
    <citation type="submission" date="2023-12" db="EMBL/GenBank/DDBJ databases">
        <title>A high-quality genome assembly for Dillenia turbinata (Dilleniales).</title>
        <authorList>
            <person name="Chanderbali A."/>
        </authorList>
    </citation>
    <scope>NUCLEOTIDE SEQUENCE [LARGE SCALE GENOMIC DNA]</scope>
    <source>
        <strain evidence="3">LSX21</strain>
        <tissue evidence="3">Leaf</tissue>
    </source>
</reference>
<keyword evidence="1" id="KW-1133">Transmembrane helix</keyword>
<keyword evidence="1" id="KW-0812">Transmembrane</keyword>
<dbReference type="Gene3D" id="3.40.50.1820">
    <property type="entry name" value="alpha/beta hydrolase"/>
    <property type="match status" value="1"/>
</dbReference>
<evidence type="ECO:0000313" key="4">
    <source>
        <dbReference type="Proteomes" id="UP001370490"/>
    </source>
</evidence>
<dbReference type="PANTHER" id="PTHR43139">
    <property type="entry name" value="SI:DKEY-122A22.2"/>
    <property type="match status" value="1"/>
</dbReference>
<comment type="caution">
    <text evidence="3">The sequence shown here is derived from an EMBL/GenBank/DDBJ whole genome shotgun (WGS) entry which is preliminary data.</text>
</comment>
<dbReference type="GO" id="GO:0016787">
    <property type="term" value="F:hydrolase activity"/>
    <property type="evidence" value="ECO:0007669"/>
    <property type="project" value="UniProtKB-KW"/>
</dbReference>
<keyword evidence="3" id="KW-0378">Hydrolase</keyword>
<name>A0AAN8UAM1_9MAGN</name>